<dbReference type="EMBL" id="CAJNXB010001512">
    <property type="protein sequence ID" value="CAF3172387.1"/>
    <property type="molecule type" value="Genomic_DNA"/>
</dbReference>
<keyword evidence="2" id="KW-0472">Membrane</keyword>
<keyword evidence="6" id="KW-1185">Reference proteome</keyword>
<feature type="compositionally biased region" description="Basic and acidic residues" evidence="1">
    <location>
        <begin position="127"/>
        <end position="136"/>
    </location>
</feature>
<feature type="region of interest" description="Disordered" evidence="1">
    <location>
        <begin position="1"/>
        <end position="43"/>
    </location>
</feature>
<keyword evidence="2" id="KW-1133">Transmembrane helix</keyword>
<dbReference type="EMBL" id="CAJOBP010005644">
    <property type="protein sequence ID" value="CAF4474557.1"/>
    <property type="molecule type" value="Genomic_DNA"/>
</dbReference>
<dbReference type="Proteomes" id="UP000663825">
    <property type="component" value="Unassembled WGS sequence"/>
</dbReference>
<gene>
    <name evidence="3" type="ORF">TIS948_LOCUS10885</name>
    <name evidence="4" type="ORF">UJA718_LOCUS24447</name>
</gene>
<keyword evidence="2" id="KW-0812">Transmembrane</keyword>
<feature type="region of interest" description="Disordered" evidence="1">
    <location>
        <begin position="379"/>
        <end position="414"/>
    </location>
</feature>
<feature type="transmembrane region" description="Helical" evidence="2">
    <location>
        <begin position="194"/>
        <end position="217"/>
    </location>
</feature>
<dbReference type="AlphaFoldDB" id="A0A817PV32"/>
<dbReference type="Proteomes" id="UP000663873">
    <property type="component" value="Unassembled WGS sequence"/>
</dbReference>
<feature type="compositionally biased region" description="Polar residues" evidence="1">
    <location>
        <begin position="114"/>
        <end position="126"/>
    </location>
</feature>
<proteinExistence type="predicted"/>
<evidence type="ECO:0000313" key="5">
    <source>
        <dbReference type="Proteomes" id="UP000663825"/>
    </source>
</evidence>
<protein>
    <submittedName>
        <fullName evidence="3">Uncharacterized protein</fullName>
    </submittedName>
</protein>
<evidence type="ECO:0000313" key="3">
    <source>
        <dbReference type="EMBL" id="CAF3172387.1"/>
    </source>
</evidence>
<sequence>MHGQQPMSFNYPNPSRIMSGTSFQHPEQKQTVFSHGQSNQAMSVPSQYHDHAVFHSNSLKNNRIAPQPSNSNSHAPRNNSFRTVSEMQSTRTVAPSSQMDMNHSRLDTNYRYHPNQSYAPQNLHTNAHTDDDFQQNDKQDSCWSKPLCYGLTRLTGGILFGTMIVLGSAAIIGFLASLILYITDPTTNPQWKVLGITVSVVMLVTVIATLCLFIYCYKEGRVGANGDKNNSFMPEYIQDHEFGKINNYVRSNYMSPVPYETIHNSSSLSANNHEFGKINNYVRSNYMSPVPYETIHNSSSLSANSDVIHVTDKQTNTETTMSPLRIRDIQCGVWPAQNAYGGVSNRPLKRRRMTDQFVQTALDKMDQLFSLRNHNSINIAPRNNIGPSKHYDDQHHGRHNKEQYPNSFTEPKIRHEPDENTMEKSKGWGVKQDAEFSELPTHADNHAARGKKTKRFNHVTIKRIAAADKPDFA</sequence>
<evidence type="ECO:0000313" key="6">
    <source>
        <dbReference type="Proteomes" id="UP000663873"/>
    </source>
</evidence>
<evidence type="ECO:0000256" key="2">
    <source>
        <dbReference type="SAM" id="Phobius"/>
    </source>
</evidence>
<feature type="compositionally biased region" description="Polar residues" evidence="1">
    <location>
        <begin position="67"/>
        <end position="101"/>
    </location>
</feature>
<evidence type="ECO:0000313" key="4">
    <source>
        <dbReference type="EMBL" id="CAF4474557.1"/>
    </source>
</evidence>
<feature type="transmembrane region" description="Helical" evidence="2">
    <location>
        <begin position="158"/>
        <end position="182"/>
    </location>
</feature>
<dbReference type="OrthoDB" id="10000800at2759"/>
<accession>A0A817PV32</accession>
<feature type="region of interest" description="Disordered" evidence="1">
    <location>
        <begin position="61"/>
        <end position="136"/>
    </location>
</feature>
<organism evidence="3 5">
    <name type="scientific">Rotaria socialis</name>
    <dbReference type="NCBI Taxonomy" id="392032"/>
    <lineage>
        <taxon>Eukaryota</taxon>
        <taxon>Metazoa</taxon>
        <taxon>Spiralia</taxon>
        <taxon>Gnathifera</taxon>
        <taxon>Rotifera</taxon>
        <taxon>Eurotatoria</taxon>
        <taxon>Bdelloidea</taxon>
        <taxon>Philodinida</taxon>
        <taxon>Philodinidae</taxon>
        <taxon>Rotaria</taxon>
    </lineage>
</organism>
<evidence type="ECO:0000256" key="1">
    <source>
        <dbReference type="SAM" id="MobiDB-lite"/>
    </source>
</evidence>
<reference evidence="3" key="1">
    <citation type="submission" date="2021-02" db="EMBL/GenBank/DDBJ databases">
        <authorList>
            <person name="Nowell W R."/>
        </authorList>
    </citation>
    <scope>NUCLEOTIDE SEQUENCE</scope>
</reference>
<comment type="caution">
    <text evidence="3">The sequence shown here is derived from an EMBL/GenBank/DDBJ whole genome shotgun (WGS) entry which is preliminary data.</text>
</comment>
<name>A0A817PV32_9BILA</name>